<keyword evidence="6 10" id="KW-0407">Ion channel</keyword>
<evidence type="ECO:0000256" key="6">
    <source>
        <dbReference type="ARBA" id="ARBA00023303"/>
    </source>
</evidence>
<dbReference type="PANTHER" id="PTHR28259:SF1">
    <property type="entry name" value="FLUORIDE EXPORT PROTEIN 1-RELATED"/>
    <property type="match status" value="1"/>
</dbReference>
<organism evidence="11 12">
    <name type="scientific">Actinopolymorpha pittospori</name>
    <dbReference type="NCBI Taxonomy" id="648752"/>
    <lineage>
        <taxon>Bacteria</taxon>
        <taxon>Bacillati</taxon>
        <taxon>Actinomycetota</taxon>
        <taxon>Actinomycetes</taxon>
        <taxon>Propionibacteriales</taxon>
        <taxon>Actinopolymorphaceae</taxon>
        <taxon>Actinopolymorpha</taxon>
    </lineage>
</organism>
<dbReference type="PANTHER" id="PTHR28259">
    <property type="entry name" value="FLUORIDE EXPORT PROTEIN 1-RELATED"/>
    <property type="match status" value="1"/>
</dbReference>
<feature type="transmembrane region" description="Helical" evidence="10">
    <location>
        <begin position="119"/>
        <end position="140"/>
    </location>
</feature>
<dbReference type="InterPro" id="IPR003691">
    <property type="entry name" value="FluC"/>
</dbReference>
<dbReference type="NCBIfam" id="TIGR00494">
    <property type="entry name" value="crcB"/>
    <property type="match status" value="1"/>
</dbReference>
<protein>
    <recommendedName>
        <fullName evidence="10">Fluoride-specific ion channel FluC</fullName>
    </recommendedName>
</protein>
<accession>A0A927N6P3</accession>
<keyword evidence="10" id="KW-0406">Ion transport</keyword>
<dbReference type="Pfam" id="PF02537">
    <property type="entry name" value="CRCB"/>
    <property type="match status" value="1"/>
</dbReference>
<feature type="binding site" evidence="10">
    <location>
        <position position="100"/>
    </location>
    <ligand>
        <name>Na(+)</name>
        <dbReference type="ChEBI" id="CHEBI:29101"/>
        <note>structural</note>
    </ligand>
</feature>
<evidence type="ECO:0000256" key="5">
    <source>
        <dbReference type="ARBA" id="ARBA00023136"/>
    </source>
</evidence>
<comment type="catalytic activity">
    <reaction evidence="8">
        <text>fluoride(in) = fluoride(out)</text>
        <dbReference type="Rhea" id="RHEA:76159"/>
        <dbReference type="ChEBI" id="CHEBI:17051"/>
    </reaction>
    <physiologicalReaction direction="left-to-right" evidence="8">
        <dbReference type="Rhea" id="RHEA:76160"/>
    </physiologicalReaction>
</comment>
<keyword evidence="5 10" id="KW-0472">Membrane</keyword>
<evidence type="ECO:0000256" key="4">
    <source>
        <dbReference type="ARBA" id="ARBA00022989"/>
    </source>
</evidence>
<dbReference type="AlphaFoldDB" id="A0A927N6P3"/>
<keyword evidence="10" id="KW-0479">Metal-binding</keyword>
<keyword evidence="12" id="KW-1185">Reference proteome</keyword>
<dbReference type="RefSeq" id="WP_192753059.1">
    <property type="nucleotide sequence ID" value="NZ_BAABJL010000156.1"/>
</dbReference>
<keyword evidence="3 10" id="KW-0812">Transmembrane</keyword>
<evidence type="ECO:0000256" key="10">
    <source>
        <dbReference type="HAMAP-Rule" id="MF_00454"/>
    </source>
</evidence>
<dbReference type="HAMAP" id="MF_00454">
    <property type="entry name" value="FluC"/>
    <property type="match status" value="1"/>
</dbReference>
<comment type="similarity">
    <text evidence="7 10">Belongs to the fluoride channel Fluc/FEX (TC 1.A.43) family.</text>
</comment>
<evidence type="ECO:0000256" key="3">
    <source>
        <dbReference type="ARBA" id="ARBA00022692"/>
    </source>
</evidence>
<evidence type="ECO:0000256" key="9">
    <source>
        <dbReference type="ARBA" id="ARBA00049940"/>
    </source>
</evidence>
<dbReference type="GO" id="GO:0046872">
    <property type="term" value="F:metal ion binding"/>
    <property type="evidence" value="ECO:0007669"/>
    <property type="project" value="UniProtKB-KW"/>
</dbReference>
<feature type="transmembrane region" description="Helical" evidence="10">
    <location>
        <begin position="90"/>
        <end position="107"/>
    </location>
</feature>
<dbReference type="Proteomes" id="UP000638648">
    <property type="component" value="Unassembled WGS sequence"/>
</dbReference>
<feature type="transmembrane region" description="Helical" evidence="10">
    <location>
        <begin position="28"/>
        <end position="48"/>
    </location>
</feature>
<comment type="function">
    <text evidence="9 10">Fluoride-specific ion channel. Important for reducing fluoride concentration in the cell, thus reducing its toxicity.</text>
</comment>
<comment type="activity regulation">
    <text evidence="10">Na(+) is not transported, but it plays an essential structural role and its presence is essential for fluoride channel function.</text>
</comment>
<reference evidence="11" key="1">
    <citation type="submission" date="2020-10" db="EMBL/GenBank/DDBJ databases">
        <title>Sequencing the genomes of 1000 actinobacteria strains.</title>
        <authorList>
            <person name="Klenk H.-P."/>
        </authorList>
    </citation>
    <scope>NUCLEOTIDE SEQUENCE</scope>
    <source>
        <strain evidence="11">DSM 45354</strain>
    </source>
</reference>
<keyword evidence="4 10" id="KW-1133">Transmembrane helix</keyword>
<name>A0A927N6P3_9ACTN</name>
<sequence>MAAQSTGSGTGRTAATPLQRLRGFDTTAAIAVGGVLGALARYALSVLIPHGTHAFPWSTFLINAVGCALIGVLMALLLEAPKPHRLLRPFFGVGVLGGFTTFSTYAVDSLGLFRDGAAATGLAYLFGTLAAALVAVWLGAHLTRLVLHAYPRGPAERARNDHLKDHQDDHRPGTG</sequence>
<feature type="binding site" evidence="10">
    <location>
        <position position="97"/>
    </location>
    <ligand>
        <name>Na(+)</name>
        <dbReference type="ChEBI" id="CHEBI:29101"/>
        <note>structural</note>
    </ligand>
</feature>
<gene>
    <name evidence="10" type="primary">fluC</name>
    <name evidence="10" type="synonym">crcB</name>
    <name evidence="11" type="ORF">HEB94_006338</name>
</gene>
<comment type="subcellular location">
    <subcellularLocation>
        <location evidence="1 10">Cell membrane</location>
        <topology evidence="1 10">Multi-pass membrane protein</topology>
    </subcellularLocation>
</comment>
<keyword evidence="2 10" id="KW-1003">Cell membrane</keyword>
<dbReference type="GO" id="GO:0140114">
    <property type="term" value="P:cellular detoxification of fluoride"/>
    <property type="evidence" value="ECO:0007669"/>
    <property type="project" value="UniProtKB-UniRule"/>
</dbReference>
<evidence type="ECO:0000313" key="12">
    <source>
        <dbReference type="Proteomes" id="UP000638648"/>
    </source>
</evidence>
<keyword evidence="10" id="KW-0813">Transport</keyword>
<keyword evidence="10" id="KW-0915">Sodium</keyword>
<proteinExistence type="inferred from homology"/>
<evidence type="ECO:0000256" key="8">
    <source>
        <dbReference type="ARBA" id="ARBA00035585"/>
    </source>
</evidence>
<evidence type="ECO:0000256" key="2">
    <source>
        <dbReference type="ARBA" id="ARBA00022475"/>
    </source>
</evidence>
<comment type="caution">
    <text evidence="11">The sequence shown here is derived from an EMBL/GenBank/DDBJ whole genome shotgun (WGS) entry which is preliminary data.</text>
</comment>
<dbReference type="GO" id="GO:0062054">
    <property type="term" value="F:fluoride channel activity"/>
    <property type="evidence" value="ECO:0007669"/>
    <property type="project" value="UniProtKB-UniRule"/>
</dbReference>
<dbReference type="GO" id="GO:0005886">
    <property type="term" value="C:plasma membrane"/>
    <property type="evidence" value="ECO:0007669"/>
    <property type="project" value="UniProtKB-SubCell"/>
</dbReference>
<feature type="transmembrane region" description="Helical" evidence="10">
    <location>
        <begin position="54"/>
        <end position="78"/>
    </location>
</feature>
<evidence type="ECO:0000256" key="7">
    <source>
        <dbReference type="ARBA" id="ARBA00035120"/>
    </source>
</evidence>
<evidence type="ECO:0000256" key="1">
    <source>
        <dbReference type="ARBA" id="ARBA00004651"/>
    </source>
</evidence>
<evidence type="ECO:0000313" key="11">
    <source>
        <dbReference type="EMBL" id="MBE1609490.1"/>
    </source>
</evidence>
<dbReference type="EMBL" id="JADBEM010000001">
    <property type="protein sequence ID" value="MBE1609490.1"/>
    <property type="molecule type" value="Genomic_DNA"/>
</dbReference>